<feature type="domain" description="Amine oxidase" evidence="5">
    <location>
        <begin position="31"/>
        <end position="100"/>
    </location>
</feature>
<evidence type="ECO:0000313" key="8">
    <source>
        <dbReference type="Proteomes" id="UP000663832"/>
    </source>
</evidence>
<dbReference type="GO" id="GO:0097621">
    <property type="term" value="F:monoamine oxidase activity"/>
    <property type="evidence" value="ECO:0007669"/>
    <property type="project" value="UniProtKB-EC"/>
</dbReference>
<dbReference type="InterPro" id="IPR050703">
    <property type="entry name" value="Flavin_MAO"/>
</dbReference>
<dbReference type="Proteomes" id="UP000663877">
    <property type="component" value="Unassembled WGS sequence"/>
</dbReference>
<dbReference type="InterPro" id="IPR002937">
    <property type="entry name" value="Amino_oxidase"/>
</dbReference>
<dbReference type="InterPro" id="IPR036188">
    <property type="entry name" value="FAD/NAD-bd_sf"/>
</dbReference>
<reference evidence="6" key="1">
    <citation type="submission" date="2021-02" db="EMBL/GenBank/DDBJ databases">
        <authorList>
            <person name="Nowell W R."/>
        </authorList>
    </citation>
    <scope>NUCLEOTIDE SEQUENCE</scope>
</reference>
<organism evidence="6 9">
    <name type="scientific">Adineta steineri</name>
    <dbReference type="NCBI Taxonomy" id="433720"/>
    <lineage>
        <taxon>Eukaryota</taxon>
        <taxon>Metazoa</taxon>
        <taxon>Spiralia</taxon>
        <taxon>Gnathifera</taxon>
        <taxon>Rotifera</taxon>
        <taxon>Eurotatoria</taxon>
        <taxon>Bdelloidea</taxon>
        <taxon>Adinetida</taxon>
        <taxon>Adinetidae</taxon>
        <taxon>Adineta</taxon>
    </lineage>
</organism>
<proteinExistence type="inferred from homology"/>
<comment type="subcellular location">
    <subcellularLocation>
        <location evidence="1">Mitochondrion outer membrane</location>
        <topology evidence="1">Single-pass type IV membrane protein</topology>
        <orientation evidence="1">Cytoplasmic side</orientation>
    </subcellularLocation>
</comment>
<evidence type="ECO:0000313" key="7">
    <source>
        <dbReference type="EMBL" id="CAF1075499.1"/>
    </source>
</evidence>
<dbReference type="GO" id="GO:0005741">
    <property type="term" value="C:mitochondrial outer membrane"/>
    <property type="evidence" value="ECO:0007669"/>
    <property type="project" value="UniProtKB-SubCell"/>
</dbReference>
<dbReference type="PANTHER" id="PTHR43563">
    <property type="entry name" value="AMINE OXIDASE"/>
    <property type="match status" value="1"/>
</dbReference>
<gene>
    <name evidence="6" type="ORF">BJG266_LOCUS14737</name>
    <name evidence="7" type="ORF">QVE165_LOCUS18929</name>
</gene>
<dbReference type="Gene3D" id="3.50.50.60">
    <property type="entry name" value="FAD/NAD(P)-binding domain"/>
    <property type="match status" value="2"/>
</dbReference>
<dbReference type="Pfam" id="PF01593">
    <property type="entry name" value="Amino_oxidase"/>
    <property type="match status" value="2"/>
</dbReference>
<dbReference type="SUPFAM" id="SSF51905">
    <property type="entry name" value="FAD/NAD(P)-binding domain"/>
    <property type="match status" value="1"/>
</dbReference>
<dbReference type="AlphaFoldDB" id="A0A814F9D0"/>
<keyword evidence="8" id="KW-1185">Reference proteome</keyword>
<protein>
    <recommendedName>
        <fullName evidence="3">monoamine oxidase</fullName>
        <ecNumber evidence="3">1.4.3.4</ecNumber>
    </recommendedName>
</protein>
<comment type="catalytic activity">
    <reaction evidence="4">
        <text>a secondary aliphatic amine + O2 + H2O = a primary amine + an aldehyde + H2O2</text>
        <dbReference type="Rhea" id="RHEA:26414"/>
        <dbReference type="ChEBI" id="CHEBI:15377"/>
        <dbReference type="ChEBI" id="CHEBI:15379"/>
        <dbReference type="ChEBI" id="CHEBI:16240"/>
        <dbReference type="ChEBI" id="CHEBI:17478"/>
        <dbReference type="ChEBI" id="CHEBI:58855"/>
        <dbReference type="ChEBI" id="CHEBI:65296"/>
        <dbReference type="EC" id="1.4.3.4"/>
    </reaction>
</comment>
<sequence>MADNCNQHSVEKTDTSNDIDIARIVIVGAGLSGLTCARNLTRLLKKRPHQITIVEARDRIGGRTFSIPELNLDLGASWIFPDHTAVRALANELGINKLEQYEGGMSLVDTMNGTSRPTSMGNIHGGAKRLKGGTGSLCASILNELTNRNEATVNIQLNSPVTSINYNDDKSITVKLHDHHSIMADYVVLALPPKLLISTVQLTPMLPSSLIEQLKKCVTWMASTCKAVLVYERAWWREKKLSGFAVSRQLKAQEWHDASSATCNALFVFCLANTTRQQVIDATVKIFGSDAENPTAVYITDWSNEAFTSSSVNDGRGGHPHVTDVCRQAYWNGRLWLSSSEVSDTDSGFLEGAVTRGIQVADQLAELMFKEKTKSQNGIDV</sequence>
<evidence type="ECO:0000256" key="2">
    <source>
        <dbReference type="ARBA" id="ARBA00005995"/>
    </source>
</evidence>
<dbReference type="OrthoDB" id="7777654at2759"/>
<evidence type="ECO:0000313" key="9">
    <source>
        <dbReference type="Proteomes" id="UP000663877"/>
    </source>
</evidence>
<comment type="similarity">
    <text evidence="2">Belongs to the flavin monoamine oxidase family.</text>
</comment>
<evidence type="ECO:0000256" key="3">
    <source>
        <dbReference type="ARBA" id="ARBA00012804"/>
    </source>
</evidence>
<evidence type="ECO:0000256" key="4">
    <source>
        <dbReference type="ARBA" id="ARBA00048448"/>
    </source>
</evidence>
<name>A0A814F9D0_9BILA</name>
<evidence type="ECO:0000256" key="1">
    <source>
        <dbReference type="ARBA" id="ARBA00004362"/>
    </source>
</evidence>
<feature type="domain" description="Amine oxidase" evidence="5">
    <location>
        <begin position="124"/>
        <end position="364"/>
    </location>
</feature>
<dbReference type="PANTHER" id="PTHR43563:SF1">
    <property type="entry name" value="AMINE OXIDASE [FLAVIN-CONTAINING] B"/>
    <property type="match status" value="1"/>
</dbReference>
<dbReference type="EMBL" id="CAJNOI010000063">
    <property type="protein sequence ID" value="CAF0978491.1"/>
    <property type="molecule type" value="Genomic_DNA"/>
</dbReference>
<evidence type="ECO:0000313" key="6">
    <source>
        <dbReference type="EMBL" id="CAF0978491.1"/>
    </source>
</evidence>
<dbReference type="EC" id="1.4.3.4" evidence="3"/>
<dbReference type="Proteomes" id="UP000663832">
    <property type="component" value="Unassembled WGS sequence"/>
</dbReference>
<comment type="caution">
    <text evidence="6">The sequence shown here is derived from an EMBL/GenBank/DDBJ whole genome shotgun (WGS) entry which is preliminary data.</text>
</comment>
<dbReference type="EMBL" id="CAJNOM010000114">
    <property type="protein sequence ID" value="CAF1075499.1"/>
    <property type="molecule type" value="Genomic_DNA"/>
</dbReference>
<dbReference type="SUPFAM" id="SSF54373">
    <property type="entry name" value="FAD-linked reductases, C-terminal domain"/>
    <property type="match status" value="1"/>
</dbReference>
<evidence type="ECO:0000259" key="5">
    <source>
        <dbReference type="Pfam" id="PF01593"/>
    </source>
</evidence>
<accession>A0A814F9D0</accession>